<gene>
    <name evidence="3" type="ORF">ACFPXP_03775</name>
</gene>
<dbReference type="RefSeq" id="WP_379892506.1">
    <property type="nucleotide sequence ID" value="NZ_CBCSCT010000080.1"/>
</dbReference>
<dbReference type="Pfam" id="PF13439">
    <property type="entry name" value="Glyco_transf_4"/>
    <property type="match status" value="1"/>
</dbReference>
<sequence>MKICMITSMFFPTIGGIETHVYHLSKQLIKLGHKVVIIHTIMEKSKNGNAVKVENYDGLEVHRFYMLNDKTKTKSYNKYTNDSKLSFFMGFLKKARPNLYSKKIAEYILSLNKMEPIDIIHQHDFIGNISTTKRLSKQLPVIITNHTGEFLMLNNNKFLRLSLRILLSHYRHLIGPSKELININFLKKSERVTYIPNGVSLDDFTVLDRVEKNRLRQELGYDEEEILILCARRWAPTKGVKYFVEAIPAILKKIGDRKISFLISGNDYVHYPAYKQEIMEFINENKISDSIRLLGDIPHNEIKKYYQISDIVVLPSLMEATSLSGLEAMACGKPLLGTNIGGIPEIIDQNSNGILVEPKDAGAIAEGIIKLVQDDHLESMGKSSRTKVELEFSWGIITQRTLDIYKRCIE</sequence>
<dbReference type="InterPro" id="IPR001296">
    <property type="entry name" value="Glyco_trans_1"/>
</dbReference>
<feature type="domain" description="Glycosyltransferase subfamily 4-like N-terminal" evidence="2">
    <location>
        <begin position="14"/>
        <end position="202"/>
    </location>
</feature>
<dbReference type="Gene3D" id="3.40.50.2000">
    <property type="entry name" value="Glycogen Phosphorylase B"/>
    <property type="match status" value="2"/>
</dbReference>
<protein>
    <submittedName>
        <fullName evidence="3">Glycosyltransferase family 4 protein</fullName>
        <ecNumber evidence="3">2.4.-.-</ecNumber>
    </submittedName>
</protein>
<organism evidence="3 4">
    <name type="scientific">Marinicrinis lubricantis</name>
    <dbReference type="NCBI Taxonomy" id="2086470"/>
    <lineage>
        <taxon>Bacteria</taxon>
        <taxon>Bacillati</taxon>
        <taxon>Bacillota</taxon>
        <taxon>Bacilli</taxon>
        <taxon>Bacillales</taxon>
        <taxon>Paenibacillaceae</taxon>
    </lineage>
</organism>
<dbReference type="PANTHER" id="PTHR12526">
    <property type="entry name" value="GLYCOSYLTRANSFERASE"/>
    <property type="match status" value="1"/>
</dbReference>
<dbReference type="GO" id="GO:0016757">
    <property type="term" value="F:glycosyltransferase activity"/>
    <property type="evidence" value="ECO:0007669"/>
    <property type="project" value="UniProtKB-KW"/>
</dbReference>
<name>A0ABW1IKM2_9BACL</name>
<dbReference type="InterPro" id="IPR028098">
    <property type="entry name" value="Glyco_trans_4-like_N"/>
</dbReference>
<dbReference type="Pfam" id="PF00534">
    <property type="entry name" value="Glycos_transf_1"/>
    <property type="match status" value="1"/>
</dbReference>
<reference evidence="4" key="1">
    <citation type="journal article" date="2019" name="Int. J. Syst. Evol. Microbiol.">
        <title>The Global Catalogue of Microorganisms (GCM) 10K type strain sequencing project: providing services to taxonomists for standard genome sequencing and annotation.</title>
        <authorList>
            <consortium name="The Broad Institute Genomics Platform"/>
            <consortium name="The Broad Institute Genome Sequencing Center for Infectious Disease"/>
            <person name="Wu L."/>
            <person name="Ma J."/>
        </authorList>
    </citation>
    <scope>NUCLEOTIDE SEQUENCE [LARGE SCALE GENOMIC DNA]</scope>
    <source>
        <strain evidence="4">CCM 8749</strain>
    </source>
</reference>
<accession>A0ABW1IKM2</accession>
<keyword evidence="4" id="KW-1185">Reference proteome</keyword>
<proteinExistence type="predicted"/>
<evidence type="ECO:0000313" key="4">
    <source>
        <dbReference type="Proteomes" id="UP001596250"/>
    </source>
</evidence>
<evidence type="ECO:0000259" key="1">
    <source>
        <dbReference type="Pfam" id="PF00534"/>
    </source>
</evidence>
<dbReference type="EMBL" id="JBHSQV010000027">
    <property type="protein sequence ID" value="MFC5985556.1"/>
    <property type="molecule type" value="Genomic_DNA"/>
</dbReference>
<feature type="domain" description="Glycosyl transferase family 1" evidence="1">
    <location>
        <begin position="212"/>
        <end position="384"/>
    </location>
</feature>
<dbReference type="CDD" id="cd03801">
    <property type="entry name" value="GT4_PimA-like"/>
    <property type="match status" value="1"/>
</dbReference>
<keyword evidence="3" id="KW-0328">Glycosyltransferase</keyword>
<evidence type="ECO:0000259" key="2">
    <source>
        <dbReference type="Pfam" id="PF13439"/>
    </source>
</evidence>
<keyword evidence="3" id="KW-0808">Transferase</keyword>
<dbReference type="Proteomes" id="UP001596250">
    <property type="component" value="Unassembled WGS sequence"/>
</dbReference>
<comment type="caution">
    <text evidence="3">The sequence shown here is derived from an EMBL/GenBank/DDBJ whole genome shotgun (WGS) entry which is preliminary data.</text>
</comment>
<dbReference type="PANTHER" id="PTHR12526:SF638">
    <property type="entry name" value="SPORE COAT PROTEIN SA"/>
    <property type="match status" value="1"/>
</dbReference>
<dbReference type="EC" id="2.4.-.-" evidence="3"/>
<evidence type="ECO:0000313" key="3">
    <source>
        <dbReference type="EMBL" id="MFC5985556.1"/>
    </source>
</evidence>
<dbReference type="SUPFAM" id="SSF53756">
    <property type="entry name" value="UDP-Glycosyltransferase/glycogen phosphorylase"/>
    <property type="match status" value="1"/>
</dbReference>